<dbReference type="Pfam" id="PF20789">
    <property type="entry name" value="4HBT_3C"/>
    <property type="match status" value="1"/>
</dbReference>
<dbReference type="OrthoDB" id="1413770at2"/>
<evidence type="ECO:0000259" key="1">
    <source>
        <dbReference type="Pfam" id="PF13622"/>
    </source>
</evidence>
<dbReference type="AlphaFoldDB" id="A0A516Q5N5"/>
<dbReference type="Pfam" id="PF13622">
    <property type="entry name" value="4HBT_3"/>
    <property type="match status" value="1"/>
</dbReference>
<reference evidence="3 4" key="1">
    <citation type="submission" date="2019-07" db="EMBL/GenBank/DDBJ databases">
        <title>Microlunatus dokdonensis sp. nov. isolated from the rhizospheric soil of the wild plant Elymus tsukushiensis.</title>
        <authorList>
            <person name="Ghim S.-Y."/>
            <person name="Hwang Y.-J."/>
            <person name="Son J.-S."/>
            <person name="Shin J.-H."/>
        </authorList>
    </citation>
    <scope>NUCLEOTIDE SEQUENCE [LARGE SCALE GENOMIC DNA]</scope>
    <source>
        <strain evidence="3 4">KUDC0627</strain>
    </source>
</reference>
<feature type="domain" description="Acyl-CoA thioesterase-like N-terminal HotDog" evidence="1">
    <location>
        <begin position="2"/>
        <end position="73"/>
    </location>
</feature>
<dbReference type="InterPro" id="IPR049450">
    <property type="entry name" value="ACOT8-like_C"/>
</dbReference>
<evidence type="ECO:0000259" key="2">
    <source>
        <dbReference type="Pfam" id="PF20789"/>
    </source>
</evidence>
<sequence length="239" mass="25619">MGPASGLLARALETAFPREDLQLCRISYDILGVIAAQDSTVEVEVVRPGRTIEMIGARMIIGGRTAIRATGWRLATADTAAVVGGTPEPMPGPDAWPGYDISGLWSGGFIDSLDFRVDPASVPGHCRAWLRTPIDVVAGEPSSDLVRMTGLIDSANGIAARRNPREWMFPNTDLTVHYFRTPRLDDGNGWIGIDATSTWGPNGIGVTSAVLHDTHGPVGRSEQILTLRPIPTCQHQEAS</sequence>
<dbReference type="InterPro" id="IPR049449">
    <property type="entry name" value="TesB_ACOT8-like_N"/>
</dbReference>
<gene>
    <name evidence="3" type="ORF">FOE78_11870</name>
</gene>
<evidence type="ECO:0000313" key="3">
    <source>
        <dbReference type="EMBL" id="QDP98757.1"/>
    </source>
</evidence>
<keyword evidence="4" id="KW-1185">Reference proteome</keyword>
<dbReference type="Gene3D" id="2.40.160.210">
    <property type="entry name" value="Acyl-CoA thioesterase, double hotdog domain"/>
    <property type="match status" value="1"/>
</dbReference>
<name>A0A516Q5N5_9ACTN</name>
<dbReference type="InterPro" id="IPR029069">
    <property type="entry name" value="HotDog_dom_sf"/>
</dbReference>
<accession>A0A516Q5N5</accession>
<evidence type="ECO:0000313" key="4">
    <source>
        <dbReference type="Proteomes" id="UP000319263"/>
    </source>
</evidence>
<feature type="domain" description="Acyl-CoA thioesterase-like C-terminal" evidence="2">
    <location>
        <begin position="88"/>
        <end position="225"/>
    </location>
</feature>
<organism evidence="3 4">
    <name type="scientific">Microlunatus elymi</name>
    <dbReference type="NCBI Taxonomy" id="2596828"/>
    <lineage>
        <taxon>Bacteria</taxon>
        <taxon>Bacillati</taxon>
        <taxon>Actinomycetota</taxon>
        <taxon>Actinomycetes</taxon>
        <taxon>Propionibacteriales</taxon>
        <taxon>Propionibacteriaceae</taxon>
        <taxon>Microlunatus</taxon>
    </lineage>
</organism>
<dbReference type="SUPFAM" id="SSF54637">
    <property type="entry name" value="Thioesterase/thiol ester dehydrase-isomerase"/>
    <property type="match status" value="1"/>
</dbReference>
<dbReference type="InterPro" id="IPR042171">
    <property type="entry name" value="Acyl-CoA_hotdog"/>
</dbReference>
<proteinExistence type="predicted"/>
<protein>
    <submittedName>
        <fullName evidence="3">Thioesterase family protein</fullName>
    </submittedName>
</protein>
<dbReference type="KEGG" id="mik:FOE78_11870"/>
<dbReference type="Proteomes" id="UP000319263">
    <property type="component" value="Chromosome"/>
</dbReference>
<dbReference type="EMBL" id="CP041692">
    <property type="protein sequence ID" value="QDP98757.1"/>
    <property type="molecule type" value="Genomic_DNA"/>
</dbReference>